<protein>
    <submittedName>
        <fullName evidence="7">Flagellar motor protein MotB</fullName>
    </submittedName>
</protein>
<proteinExistence type="predicted"/>
<dbReference type="PANTHER" id="PTHR30329">
    <property type="entry name" value="STATOR ELEMENT OF FLAGELLAR MOTOR COMPLEX"/>
    <property type="match status" value="1"/>
</dbReference>
<evidence type="ECO:0000256" key="2">
    <source>
        <dbReference type="ARBA" id="ARBA00023136"/>
    </source>
</evidence>
<feature type="signal peptide" evidence="5">
    <location>
        <begin position="1"/>
        <end position="20"/>
    </location>
</feature>
<evidence type="ECO:0000259" key="6">
    <source>
        <dbReference type="PROSITE" id="PS51123"/>
    </source>
</evidence>
<keyword evidence="5" id="KW-0732">Signal</keyword>
<dbReference type="Gene3D" id="2.60.40.1120">
    <property type="entry name" value="Carboxypeptidase-like, regulatory domain"/>
    <property type="match status" value="1"/>
</dbReference>
<gene>
    <name evidence="7" type="ORF">EQG79_05980</name>
</gene>
<dbReference type="InterPro" id="IPR036737">
    <property type="entry name" value="OmpA-like_sf"/>
</dbReference>
<dbReference type="GO" id="GO:0009279">
    <property type="term" value="C:cell outer membrane"/>
    <property type="evidence" value="ECO:0007669"/>
    <property type="project" value="UniProtKB-SubCell"/>
</dbReference>
<feature type="domain" description="OmpA-like" evidence="6">
    <location>
        <begin position="676"/>
        <end position="798"/>
    </location>
</feature>
<dbReference type="Gene3D" id="1.25.40.10">
    <property type="entry name" value="Tetratricopeptide repeat domain"/>
    <property type="match status" value="1"/>
</dbReference>
<evidence type="ECO:0000256" key="1">
    <source>
        <dbReference type="ARBA" id="ARBA00004442"/>
    </source>
</evidence>
<keyword evidence="2 4" id="KW-0472">Membrane</keyword>
<dbReference type="RefSeq" id="WP_129600601.1">
    <property type="nucleotide sequence ID" value="NZ_SBLB01000001.1"/>
</dbReference>
<dbReference type="Proteomes" id="UP000290407">
    <property type="component" value="Unassembled WGS sequence"/>
</dbReference>
<keyword evidence="7" id="KW-0969">Cilium</keyword>
<keyword evidence="8" id="KW-1185">Reference proteome</keyword>
<accession>A0A4V1RWW4</accession>
<dbReference type="SUPFAM" id="SSF103088">
    <property type="entry name" value="OmpA-like"/>
    <property type="match status" value="1"/>
</dbReference>
<comment type="subcellular location">
    <subcellularLocation>
        <location evidence="1">Cell outer membrane</location>
    </subcellularLocation>
</comment>
<dbReference type="SUPFAM" id="SSF49478">
    <property type="entry name" value="Cna protein B-type domain"/>
    <property type="match status" value="1"/>
</dbReference>
<organism evidence="7 8">
    <name type="scientific">Spirosoma sordidisoli</name>
    <dbReference type="NCBI Taxonomy" id="2502893"/>
    <lineage>
        <taxon>Bacteria</taxon>
        <taxon>Pseudomonadati</taxon>
        <taxon>Bacteroidota</taxon>
        <taxon>Cytophagia</taxon>
        <taxon>Cytophagales</taxon>
        <taxon>Cytophagaceae</taxon>
        <taxon>Spirosoma</taxon>
    </lineage>
</organism>
<keyword evidence="7" id="KW-0282">Flagellum</keyword>
<dbReference type="InterPro" id="IPR050330">
    <property type="entry name" value="Bact_OuterMem_StrucFunc"/>
</dbReference>
<evidence type="ECO:0000256" key="3">
    <source>
        <dbReference type="ARBA" id="ARBA00023237"/>
    </source>
</evidence>
<evidence type="ECO:0000256" key="4">
    <source>
        <dbReference type="PROSITE-ProRule" id="PRU00473"/>
    </source>
</evidence>
<keyword evidence="3" id="KW-0998">Cell outer membrane</keyword>
<dbReference type="PANTHER" id="PTHR30329:SF21">
    <property type="entry name" value="LIPOPROTEIN YIAD-RELATED"/>
    <property type="match status" value="1"/>
</dbReference>
<keyword evidence="7" id="KW-0966">Cell projection</keyword>
<evidence type="ECO:0000313" key="7">
    <source>
        <dbReference type="EMBL" id="RYC71678.1"/>
    </source>
</evidence>
<dbReference type="SUPFAM" id="SSF48452">
    <property type="entry name" value="TPR-like"/>
    <property type="match status" value="1"/>
</dbReference>
<dbReference type="PRINTS" id="PR01021">
    <property type="entry name" value="OMPADOMAIN"/>
</dbReference>
<evidence type="ECO:0000313" key="8">
    <source>
        <dbReference type="Proteomes" id="UP000290407"/>
    </source>
</evidence>
<dbReference type="CDD" id="cd07185">
    <property type="entry name" value="OmpA_C-like"/>
    <property type="match status" value="1"/>
</dbReference>
<dbReference type="Gene3D" id="3.30.1330.60">
    <property type="entry name" value="OmpA-like domain"/>
    <property type="match status" value="1"/>
</dbReference>
<name>A0A4V1RWW4_9BACT</name>
<dbReference type="InterPro" id="IPR006664">
    <property type="entry name" value="OMP_bac"/>
</dbReference>
<dbReference type="InterPro" id="IPR011990">
    <property type="entry name" value="TPR-like_helical_dom_sf"/>
</dbReference>
<evidence type="ECO:0000256" key="5">
    <source>
        <dbReference type="SAM" id="SignalP"/>
    </source>
</evidence>
<reference evidence="7 8" key="1">
    <citation type="submission" date="2019-01" db="EMBL/GenBank/DDBJ databases">
        <title>Spirosoma flava sp. nov., a propanil-degrading bacterium isolated from herbicide-contaminated soil.</title>
        <authorList>
            <person name="Zhang L."/>
            <person name="Jiang J.-D."/>
        </authorList>
    </citation>
    <scope>NUCLEOTIDE SEQUENCE [LARGE SCALE GENOMIC DNA]</scope>
    <source>
        <strain evidence="7 8">TY50</strain>
    </source>
</reference>
<dbReference type="InterPro" id="IPR011659">
    <property type="entry name" value="WD40"/>
</dbReference>
<dbReference type="Pfam" id="PF07676">
    <property type="entry name" value="PD40"/>
    <property type="match status" value="1"/>
</dbReference>
<dbReference type="SUPFAM" id="SSF82171">
    <property type="entry name" value="DPP6 N-terminal domain-like"/>
    <property type="match status" value="1"/>
</dbReference>
<sequence length="798" mass="88391">MTRTFPILAFLCLWAGSLLAQSLVKQADTQFNQLAYAKAIELYEQALAKPASLSAEELRLTKTRLGYSYQQIRDMVNAERVYRDLISSGSLSPEDNQYYLYYAQSLASNGKYREAQEAYEKYSTLQTMDKRGPAFSKLYRDLTPLTKNAASYKVEFLRMNTRKAEFSPMLYKDGLVFVSSKSSGAGIKRVFNWNSTPFLDLHYLPEVKGLRAAKASSLGGSAIKQPASRMQLIRPLGSDDFTSPTANDSRTVGFFGGKNISQGYEDQVISEADRFSQTLNTKYHEGPASFTKDGSRVIFTRNNYTNGKYGQSSDRINKLKLYSSSHTNGYWSEAEELPFNSDEFSTGHPALAKDKNGTPDQLLYFASDRPGGFGGSDIYVSRWNKDKWGEPVNLGPTINSKGNELFPFVDEKGNLYFSSDGHPGLGDLDMFYASLIEEGTSATSIRNLGEPLNSPKDDFGIVTDGNRQRGYFSSNRKNGGADDDLYRFTREGSLYPCRELTVSVFDAETREPLINTTVAVDNAAANGQKQLQTDAEGLVRFCVDVDNEFSILASRDGYLDNKIGFSTKDMADDQPSRLDIPLSRPKGSAKAAGVVSTLRGRVIAQSDKKPMSGVKVVMINECDGSSQETTTTEDGSYSFSITSGCDYSLEAMKNDMGTTGSHIAKDGTGSTELLMFRKGDVIKIDNIYYDLNKFNIRPDAAVELDKVVALMTKYPTMRIEMRSHTDSRATSTYNNTLSANRAKAAVAYLKSKGIPAKRMIAKGYGETLLLNTCKDGINCSETDHQQNRRTEIKILSMD</sequence>
<feature type="chain" id="PRO_5020601053" evidence="5">
    <location>
        <begin position="21"/>
        <end position="798"/>
    </location>
</feature>
<dbReference type="PROSITE" id="PS51123">
    <property type="entry name" value="OMPA_2"/>
    <property type="match status" value="1"/>
</dbReference>
<dbReference type="AlphaFoldDB" id="A0A4V1RWW4"/>
<comment type="caution">
    <text evidence="7">The sequence shown here is derived from an EMBL/GenBank/DDBJ whole genome shotgun (WGS) entry which is preliminary data.</text>
</comment>
<dbReference type="EMBL" id="SBLB01000001">
    <property type="protein sequence ID" value="RYC71678.1"/>
    <property type="molecule type" value="Genomic_DNA"/>
</dbReference>
<dbReference type="Pfam" id="PF00691">
    <property type="entry name" value="OmpA"/>
    <property type="match status" value="1"/>
</dbReference>
<dbReference type="InterPro" id="IPR006665">
    <property type="entry name" value="OmpA-like"/>
</dbReference>
<dbReference type="Pfam" id="PF13620">
    <property type="entry name" value="CarboxypepD_reg"/>
    <property type="match status" value="1"/>
</dbReference>